<keyword evidence="6" id="KW-1185">Reference proteome</keyword>
<dbReference type="InterPro" id="IPR036322">
    <property type="entry name" value="WD40_repeat_dom_sf"/>
</dbReference>
<dbReference type="PANTHER" id="PTHR12442:SF26">
    <property type="entry name" value="CYTOPLASMIC DYNEIN 2 INTERMEDIATE CHAIN 2"/>
    <property type="match status" value="1"/>
</dbReference>
<evidence type="ECO:0000313" key="5">
    <source>
        <dbReference type="EMBL" id="ORX79154.1"/>
    </source>
</evidence>
<dbReference type="SMART" id="SM00320">
    <property type="entry name" value="WD40"/>
    <property type="match status" value="6"/>
</dbReference>
<dbReference type="InterPro" id="IPR050687">
    <property type="entry name" value="Dynein_IC"/>
</dbReference>
<dbReference type="Gene3D" id="2.130.10.10">
    <property type="entry name" value="YVTN repeat-like/Quinoprotein amine dehydrogenase"/>
    <property type="match status" value="2"/>
</dbReference>
<dbReference type="GO" id="GO:0045503">
    <property type="term" value="F:dynein light chain binding"/>
    <property type="evidence" value="ECO:0007669"/>
    <property type="project" value="TreeGrafter"/>
</dbReference>
<keyword evidence="2" id="KW-0963">Cytoplasm</keyword>
<evidence type="ECO:0000256" key="1">
    <source>
        <dbReference type="ARBA" id="ARBA00004496"/>
    </source>
</evidence>
<organism evidence="5 6">
    <name type="scientific">Anaeromyces robustus</name>
    <dbReference type="NCBI Taxonomy" id="1754192"/>
    <lineage>
        <taxon>Eukaryota</taxon>
        <taxon>Fungi</taxon>
        <taxon>Fungi incertae sedis</taxon>
        <taxon>Chytridiomycota</taxon>
        <taxon>Chytridiomycota incertae sedis</taxon>
        <taxon>Neocallimastigomycetes</taxon>
        <taxon>Neocallimastigales</taxon>
        <taxon>Neocallimastigaceae</taxon>
        <taxon>Anaeromyces</taxon>
    </lineage>
</organism>
<dbReference type="GO" id="GO:0045504">
    <property type="term" value="F:dynein heavy chain binding"/>
    <property type="evidence" value="ECO:0007669"/>
    <property type="project" value="TreeGrafter"/>
</dbReference>
<reference evidence="5 6" key="1">
    <citation type="submission" date="2016-08" db="EMBL/GenBank/DDBJ databases">
        <title>A Parts List for Fungal Cellulosomes Revealed by Comparative Genomics.</title>
        <authorList>
            <consortium name="DOE Joint Genome Institute"/>
            <person name="Haitjema C.H."/>
            <person name="Gilmore S.P."/>
            <person name="Henske J.K."/>
            <person name="Solomon K.V."/>
            <person name="De Groot R."/>
            <person name="Kuo A."/>
            <person name="Mondo S.J."/>
            <person name="Salamov A.A."/>
            <person name="Labutti K."/>
            <person name="Zhao Z."/>
            <person name="Chiniquy J."/>
            <person name="Barry K."/>
            <person name="Brewer H.M."/>
            <person name="Purvine S.O."/>
            <person name="Wright A.T."/>
            <person name="Boxma B."/>
            <person name="Van Alen T."/>
            <person name="Hackstein J.H."/>
            <person name="Baker S.E."/>
            <person name="Grigoriev I.V."/>
            <person name="O'Malley M.A."/>
        </authorList>
    </citation>
    <scope>NUCLEOTIDE SEQUENCE [LARGE SCALE GENOMIC DNA]</scope>
    <source>
        <strain evidence="5 6">S4</strain>
    </source>
</reference>
<dbReference type="GO" id="GO:0005868">
    <property type="term" value="C:cytoplasmic dynein complex"/>
    <property type="evidence" value="ECO:0007669"/>
    <property type="project" value="TreeGrafter"/>
</dbReference>
<evidence type="ECO:0000256" key="2">
    <source>
        <dbReference type="ARBA" id="ARBA00022490"/>
    </source>
</evidence>
<dbReference type="SUPFAM" id="SSF50978">
    <property type="entry name" value="WD40 repeat-like"/>
    <property type="match status" value="1"/>
</dbReference>
<dbReference type="GO" id="GO:0042073">
    <property type="term" value="P:intraciliary transport"/>
    <property type="evidence" value="ECO:0007669"/>
    <property type="project" value="TreeGrafter"/>
</dbReference>
<dbReference type="STRING" id="1754192.A0A1Y1X1E4"/>
<dbReference type="Proteomes" id="UP000193944">
    <property type="component" value="Unassembled WGS sequence"/>
</dbReference>
<evidence type="ECO:0000313" key="6">
    <source>
        <dbReference type="Proteomes" id="UP000193944"/>
    </source>
</evidence>
<keyword evidence="4" id="KW-0677">Repeat</keyword>
<dbReference type="EMBL" id="MCFG01000185">
    <property type="protein sequence ID" value="ORX79154.1"/>
    <property type="molecule type" value="Genomic_DNA"/>
</dbReference>
<dbReference type="InterPro" id="IPR015943">
    <property type="entry name" value="WD40/YVTN_repeat-like_dom_sf"/>
</dbReference>
<reference evidence="5 6" key="2">
    <citation type="submission" date="2016-08" db="EMBL/GenBank/DDBJ databases">
        <title>Pervasive Adenine N6-methylation of Active Genes in Fungi.</title>
        <authorList>
            <consortium name="DOE Joint Genome Institute"/>
            <person name="Mondo S.J."/>
            <person name="Dannebaum R.O."/>
            <person name="Kuo R.C."/>
            <person name="Labutti K."/>
            <person name="Haridas S."/>
            <person name="Kuo A."/>
            <person name="Salamov A."/>
            <person name="Ahrendt S.R."/>
            <person name="Lipzen A."/>
            <person name="Sullivan W."/>
            <person name="Andreopoulos W.B."/>
            <person name="Clum A."/>
            <person name="Lindquist E."/>
            <person name="Daum C."/>
            <person name="Ramamoorthy G.K."/>
            <person name="Gryganskyi A."/>
            <person name="Culley D."/>
            <person name="Magnuson J.K."/>
            <person name="James T.Y."/>
            <person name="O'Malley M.A."/>
            <person name="Stajich J.E."/>
            <person name="Spatafora J.W."/>
            <person name="Visel A."/>
            <person name="Grigoriev I.V."/>
        </authorList>
    </citation>
    <scope>NUCLEOTIDE SEQUENCE [LARGE SCALE GENOMIC DNA]</scope>
    <source>
        <strain evidence="5 6">S4</strain>
    </source>
</reference>
<dbReference type="OrthoDB" id="366230at2759"/>
<proteinExistence type="predicted"/>
<accession>A0A1Y1X1E4</accession>
<comment type="caution">
    <text evidence="5">The sequence shown here is derived from an EMBL/GenBank/DDBJ whole genome shotgun (WGS) entry which is preliminary data.</text>
</comment>
<keyword evidence="3" id="KW-0853">WD repeat</keyword>
<comment type="subcellular location">
    <subcellularLocation>
        <location evidence="1">Cytoplasm</location>
    </subcellularLocation>
</comment>
<dbReference type="InterPro" id="IPR001680">
    <property type="entry name" value="WD40_rpt"/>
</dbReference>
<evidence type="ECO:0000256" key="3">
    <source>
        <dbReference type="ARBA" id="ARBA00022574"/>
    </source>
</evidence>
<gene>
    <name evidence="5" type="ORF">BCR32DRAFT_269636</name>
</gene>
<dbReference type="AlphaFoldDB" id="A0A1Y1X1E4"/>
<dbReference type="PANTHER" id="PTHR12442">
    <property type="entry name" value="DYNEIN INTERMEDIATE CHAIN"/>
    <property type="match status" value="1"/>
</dbReference>
<dbReference type="GO" id="GO:0097014">
    <property type="term" value="C:ciliary plasm"/>
    <property type="evidence" value="ECO:0007669"/>
    <property type="project" value="TreeGrafter"/>
</dbReference>
<evidence type="ECO:0000256" key="4">
    <source>
        <dbReference type="ARBA" id="ARBA00022737"/>
    </source>
</evidence>
<protein>
    <submittedName>
        <fullName evidence="5">WD40 repeat-like protein</fullName>
    </submittedName>
</protein>
<name>A0A1Y1X1E4_9FUNG</name>
<sequence length="562" mass="64670">MLSSSTVTYKEEHNSNTVNFSDYSNEDDNVNFNSTWKRVVKTSVNSCQTDPIKYKDEGVQSVILKDADVQVNIKNNTVKEFLQLNEPQRIRLENFLQSIEGYISKILLKNIKDESFKDYEVNWDDNVVDNVCKHILNNPVKYDNMLCTAMDWNSSGSIIASSYGSYNHENWCKHQGYINLWSLSQRNFNPNKPTYTLEVPSCIMAIQWHPKLPSYLVGGLFNGDIVIWNINNQMDDTLILKSIQSEYTHQEPVASLSWIPSSITDISSRDNQYDILSISNDGKILVWEIQKNLMYPKLMTNIYMNYIPRTIREVNINIKKGIPLGATDISYSCERNDELIISTEPGYIMKCNLRRFSQLPKPIIEKDVFSHDPSNMIIQQPSENIQTINPADFHYIRHVGPIHNIECSPFHRSLFLTCGSDSTVRLYSFLQTTPLIIIEPPAKYSPTVVKWSNSRPSVFAIGSDNGNIYFYDLQKSSFIPINVIEASSKSIISITFNDNTVHSVPYMASIDQDNVTKIWKLNSYLSVPHVRIKDENSNTIMKSTDWKKELEILHNILQDKYE</sequence>